<organism evidence="2 3">
    <name type="scientific">Sandarakinorhabdus cyanobacteriorum</name>
    <dbReference type="NCBI Taxonomy" id="1981098"/>
    <lineage>
        <taxon>Bacteria</taxon>
        <taxon>Pseudomonadati</taxon>
        <taxon>Pseudomonadota</taxon>
        <taxon>Alphaproteobacteria</taxon>
        <taxon>Sphingomonadales</taxon>
        <taxon>Sphingosinicellaceae</taxon>
        <taxon>Sandarakinorhabdus</taxon>
    </lineage>
</organism>
<proteinExistence type="predicted"/>
<protein>
    <submittedName>
        <fullName evidence="2">Uncharacterized protein</fullName>
    </submittedName>
</protein>
<feature type="compositionally biased region" description="Basic and acidic residues" evidence="1">
    <location>
        <begin position="39"/>
        <end position="48"/>
    </location>
</feature>
<feature type="region of interest" description="Disordered" evidence="1">
    <location>
        <begin position="39"/>
        <end position="66"/>
    </location>
</feature>
<dbReference type="AlphaFoldDB" id="A0A255Y9J6"/>
<name>A0A255Y9J6_9SPHN</name>
<accession>A0A255Y9J6</accession>
<evidence type="ECO:0000313" key="3">
    <source>
        <dbReference type="Proteomes" id="UP000216991"/>
    </source>
</evidence>
<sequence length="66" mass="6723">MRINHPGCMAIGGPGLDVLSVASARDGWAGAVLAGQRHAGDVRDHEGHAPAQLRDLPASHVHLAAG</sequence>
<comment type="caution">
    <text evidence="2">The sequence shown here is derived from an EMBL/GenBank/DDBJ whole genome shotgun (WGS) entry which is preliminary data.</text>
</comment>
<dbReference type="EMBL" id="NOXT01000122">
    <property type="protein sequence ID" value="OYQ25305.1"/>
    <property type="molecule type" value="Genomic_DNA"/>
</dbReference>
<keyword evidence="3" id="KW-1185">Reference proteome</keyword>
<evidence type="ECO:0000313" key="2">
    <source>
        <dbReference type="EMBL" id="OYQ25305.1"/>
    </source>
</evidence>
<gene>
    <name evidence="2" type="ORF">CHU93_13690</name>
</gene>
<evidence type="ECO:0000256" key="1">
    <source>
        <dbReference type="SAM" id="MobiDB-lite"/>
    </source>
</evidence>
<dbReference type="Proteomes" id="UP000216991">
    <property type="component" value="Unassembled WGS sequence"/>
</dbReference>
<reference evidence="2 3" key="1">
    <citation type="submission" date="2017-07" db="EMBL/GenBank/DDBJ databases">
        <title>Sandarakinorhabdus cyanobacteriorum sp. nov., a novel bacterium isolated from cyanobacterial aggregates in a eutrophic lake.</title>
        <authorList>
            <person name="Cai H."/>
        </authorList>
    </citation>
    <scope>NUCLEOTIDE SEQUENCE [LARGE SCALE GENOMIC DNA]</scope>
    <source>
        <strain evidence="2 3">TH057</strain>
    </source>
</reference>